<feature type="active site" evidence="9">
    <location>
        <position position="52"/>
    </location>
</feature>
<evidence type="ECO:0000256" key="4">
    <source>
        <dbReference type="ARBA" id="ARBA00022723"/>
    </source>
</evidence>
<dbReference type="RefSeq" id="WP_354556699.1">
    <property type="nucleotide sequence ID" value="NZ_JBEPMB010000003.1"/>
</dbReference>
<evidence type="ECO:0000313" key="13">
    <source>
        <dbReference type="Proteomes" id="UP001549047"/>
    </source>
</evidence>
<dbReference type="PROSITE" id="PS00150">
    <property type="entry name" value="ACYLPHOSPHATASE_1"/>
    <property type="match status" value="1"/>
</dbReference>
<dbReference type="InterPro" id="IPR011125">
    <property type="entry name" value="Znf_HypF"/>
</dbReference>
<dbReference type="InterPro" id="IPR051060">
    <property type="entry name" value="Carbamoyltrans_HypF-like"/>
</dbReference>
<evidence type="ECO:0000256" key="2">
    <source>
        <dbReference type="ARBA" id="ARBA00008097"/>
    </source>
</evidence>
<accession>A0ABV2J0A9</accession>
<feature type="active site" evidence="9">
    <location>
        <position position="34"/>
    </location>
</feature>
<dbReference type="NCBIfam" id="TIGR00143">
    <property type="entry name" value="hypF"/>
    <property type="match status" value="1"/>
</dbReference>
<protein>
    <recommendedName>
        <fullName evidence="8">Carbamoyltransferase HypF</fullName>
        <ecNumber evidence="8">6.2.-.-</ecNumber>
    </recommendedName>
</protein>
<gene>
    <name evidence="12" type="ORF">ABID16_002524</name>
</gene>
<dbReference type="Pfam" id="PF17788">
    <property type="entry name" value="HypF_C"/>
    <property type="match status" value="1"/>
</dbReference>
<dbReference type="Proteomes" id="UP001549047">
    <property type="component" value="Unassembled WGS sequence"/>
</dbReference>
<dbReference type="EMBL" id="JBEPMB010000003">
    <property type="protein sequence ID" value="MET3614187.1"/>
    <property type="molecule type" value="Genomic_DNA"/>
</dbReference>
<dbReference type="PROSITE" id="PS51163">
    <property type="entry name" value="YRDC"/>
    <property type="match status" value="1"/>
</dbReference>
<dbReference type="InterPro" id="IPR036046">
    <property type="entry name" value="Acylphosphatase-like_dom_sf"/>
</dbReference>
<dbReference type="InterPro" id="IPR001792">
    <property type="entry name" value="Acylphosphatase-like_dom"/>
</dbReference>
<dbReference type="InterPro" id="IPR017945">
    <property type="entry name" value="DHBP_synth_RibB-like_a/b_dom"/>
</dbReference>
<dbReference type="PANTHER" id="PTHR42959:SF1">
    <property type="entry name" value="CARBAMOYLTRANSFERASE HYPF"/>
    <property type="match status" value="1"/>
</dbReference>
<keyword evidence="13" id="KW-1185">Reference proteome</keyword>
<evidence type="ECO:0000259" key="11">
    <source>
        <dbReference type="PROSITE" id="PS51163"/>
    </source>
</evidence>
<proteinExistence type="inferred from homology"/>
<comment type="similarity">
    <text evidence="2 8">Belongs to the carbamoyltransferase HypF family.</text>
</comment>
<reference evidence="12 13" key="1">
    <citation type="submission" date="2024-06" db="EMBL/GenBank/DDBJ databases">
        <title>Genomic Encyclopedia of Type Strains, Phase IV (KMG-IV): sequencing the most valuable type-strain genomes for metagenomic binning, comparative biology and taxonomic classification.</title>
        <authorList>
            <person name="Goeker M."/>
        </authorList>
    </citation>
    <scope>NUCLEOTIDE SEQUENCE [LARGE SCALE GENOMIC DNA]</scope>
    <source>
        <strain evidence="12 13">DSM 29780</strain>
    </source>
</reference>
<keyword evidence="4" id="KW-0479">Metal-binding</keyword>
<dbReference type="InterPro" id="IPR017968">
    <property type="entry name" value="Acylphosphatase_CS"/>
</dbReference>
<dbReference type="SUPFAM" id="SSF54975">
    <property type="entry name" value="Acylphosphatase/BLUF domain-like"/>
    <property type="match status" value="1"/>
</dbReference>
<evidence type="ECO:0000256" key="3">
    <source>
        <dbReference type="ARBA" id="ARBA00022598"/>
    </source>
</evidence>
<keyword evidence="3" id="KW-0436">Ligase</keyword>
<evidence type="ECO:0000256" key="6">
    <source>
        <dbReference type="ARBA" id="ARBA00022833"/>
    </source>
</evidence>
<dbReference type="Pfam" id="PF00708">
    <property type="entry name" value="Acylphosphatase"/>
    <property type="match status" value="1"/>
</dbReference>
<dbReference type="SUPFAM" id="SSF55821">
    <property type="entry name" value="YrdC/RibB"/>
    <property type="match status" value="1"/>
</dbReference>
<dbReference type="Pfam" id="PF01300">
    <property type="entry name" value="Sua5_yciO_yrdC"/>
    <property type="match status" value="1"/>
</dbReference>
<organism evidence="12 13">
    <name type="scientific">Rhizobium aquaticum</name>
    <dbReference type="NCBI Taxonomy" id="1549636"/>
    <lineage>
        <taxon>Bacteria</taxon>
        <taxon>Pseudomonadati</taxon>
        <taxon>Pseudomonadota</taxon>
        <taxon>Alphaproteobacteria</taxon>
        <taxon>Hyphomicrobiales</taxon>
        <taxon>Rhizobiaceae</taxon>
        <taxon>Rhizobium/Agrobacterium group</taxon>
        <taxon>Rhizobium</taxon>
    </lineage>
</organism>
<comment type="catalytic activity">
    <reaction evidence="9">
        <text>an acyl phosphate + H2O = a carboxylate + phosphate + H(+)</text>
        <dbReference type="Rhea" id="RHEA:14965"/>
        <dbReference type="ChEBI" id="CHEBI:15377"/>
        <dbReference type="ChEBI" id="CHEBI:15378"/>
        <dbReference type="ChEBI" id="CHEBI:29067"/>
        <dbReference type="ChEBI" id="CHEBI:43474"/>
        <dbReference type="ChEBI" id="CHEBI:59918"/>
        <dbReference type="EC" id="3.6.1.7"/>
    </reaction>
</comment>
<comment type="function">
    <text evidence="8">Involved in the maturation of [NiFe] hydrogenases. Along with HypE, it catalyzes the synthesis of the CN ligands of the active site iron of [NiFe]-hydrogenases. HypF functions as a carbamoyl transferase using carbamoylphosphate as a substrate and transferring the carboxamido moiety in an ATP-dependent reaction to the thiolate of the C-terminal cysteine of HypE yielding a protein-S-carboxamide.</text>
</comment>
<dbReference type="PANTHER" id="PTHR42959">
    <property type="entry name" value="CARBAMOYLTRANSFERASE"/>
    <property type="match status" value="1"/>
</dbReference>
<evidence type="ECO:0000259" key="10">
    <source>
        <dbReference type="PROSITE" id="PS51160"/>
    </source>
</evidence>
<dbReference type="Pfam" id="PF07503">
    <property type="entry name" value="zf-HYPF"/>
    <property type="match status" value="2"/>
</dbReference>
<evidence type="ECO:0000313" key="12">
    <source>
        <dbReference type="EMBL" id="MET3614187.1"/>
    </source>
</evidence>
<dbReference type="InterPro" id="IPR041440">
    <property type="entry name" value="HypF_C"/>
</dbReference>
<evidence type="ECO:0000256" key="5">
    <source>
        <dbReference type="ARBA" id="ARBA00022771"/>
    </source>
</evidence>
<dbReference type="Pfam" id="PF22521">
    <property type="entry name" value="HypF_C_2"/>
    <property type="match status" value="1"/>
</dbReference>
<keyword evidence="6" id="KW-0862">Zinc</keyword>
<dbReference type="InterPro" id="IPR004421">
    <property type="entry name" value="Carbamoyltransferase_HypF"/>
</dbReference>
<name>A0ABV2J0A9_9HYPH</name>
<dbReference type="EC" id="6.2.-.-" evidence="8"/>
<evidence type="ECO:0000256" key="7">
    <source>
        <dbReference type="ARBA" id="ARBA00048220"/>
    </source>
</evidence>
<dbReference type="Gene3D" id="3.30.110.120">
    <property type="match status" value="1"/>
</dbReference>
<comment type="catalytic activity">
    <reaction evidence="7 8">
        <text>C-terminal L-cysteinyl-[HypE protein] + carbamoyl phosphate + ATP + H2O = C-terminal S-carboxamide-L-cysteinyl-[HypE protein] + AMP + phosphate + diphosphate + H(+)</text>
        <dbReference type="Rhea" id="RHEA:55636"/>
        <dbReference type="Rhea" id="RHEA-COMP:14247"/>
        <dbReference type="Rhea" id="RHEA-COMP:14392"/>
        <dbReference type="ChEBI" id="CHEBI:15377"/>
        <dbReference type="ChEBI" id="CHEBI:15378"/>
        <dbReference type="ChEBI" id="CHEBI:30616"/>
        <dbReference type="ChEBI" id="CHEBI:33019"/>
        <dbReference type="ChEBI" id="CHEBI:43474"/>
        <dbReference type="ChEBI" id="CHEBI:58228"/>
        <dbReference type="ChEBI" id="CHEBI:76913"/>
        <dbReference type="ChEBI" id="CHEBI:139126"/>
        <dbReference type="ChEBI" id="CHEBI:456215"/>
    </reaction>
</comment>
<dbReference type="InterPro" id="IPR055128">
    <property type="entry name" value="HypF_C_2"/>
</dbReference>
<feature type="domain" description="Acylphosphatase-like" evidence="10">
    <location>
        <begin position="19"/>
        <end position="103"/>
    </location>
</feature>
<evidence type="ECO:0000256" key="1">
    <source>
        <dbReference type="ARBA" id="ARBA00004711"/>
    </source>
</evidence>
<feature type="domain" description="YrdC-like" evidence="11">
    <location>
        <begin position="200"/>
        <end position="388"/>
    </location>
</feature>
<comment type="pathway">
    <text evidence="1 8">Protein modification; [NiFe] hydrogenase maturation.</text>
</comment>
<evidence type="ECO:0000256" key="8">
    <source>
        <dbReference type="PIRNR" id="PIRNR006256"/>
    </source>
</evidence>
<evidence type="ECO:0000256" key="9">
    <source>
        <dbReference type="PROSITE-ProRule" id="PRU00520"/>
    </source>
</evidence>
<sequence>MANRVTIVDAMAGDRTIRRFRLRVRGVVQGVGFRPFAFALARKMGLSGFVLNDNAGVLIEVEGFGADAFARAVKTDAPPLSRIDTIEAHEIDTNGLTGFEIRESVGGKSATRIGADAATCRDCLDELFDPESRFFHYPFVNCTHCGPRLTITRRLPYDRAQTSMAGFVMCPACRADYENPLNRRFHAEPVACPACGPKLSHSVAEIAQAIRAGQIIALKGIGGFHLLCDAENENAIATLRRRKARDEKPFAVMLRDVAAAHRFAEITDAETALLESPAHPVVLAASQGNLPHGIAPGLTRVGVMLAYAPVHHLLLAALEEGSNVPVLVATSANPGGEPLVASNEDAHRRLSGIADLIVTHDRDIVVRADDSVMQIVAQAPAYLRRARGYVPEPVDLGSDGPSVIALGSDLKNTICVTRGREAYLSQHIGGLDNAEAIRFQRETVAHLCSILDVTPDYAACDLHPDFRSVRLAEGLDLPLIRVQHHVAHIAAVVAEHHLAGPVTGLALDGHGYGPGGTIWGGERIDLDGADWTHKGGLRPLPLAGGDKAAREPWRMGIGALYQAGREDLARALFASHPMAEKLISLFGLGMRVGLTSSMGRLFDAAAAIAGVRLVQHYEGQAAMEFEAMVTAPEVLADGYSLTGGQLDFMPLLIHLAENHVTVAESANLFHGTLIAGLAEWIAATRSPLDQGRVVLSGGCIMNRVLAEGLVNRLEAQGLTVFLPRAAPANDGGIALGQVAFARHVIEKHKLHSEEIETCA</sequence>
<dbReference type="Gene3D" id="3.90.870.50">
    <property type="match status" value="1"/>
</dbReference>
<dbReference type="PROSITE" id="PS51160">
    <property type="entry name" value="ACYLPHOSPHATASE_3"/>
    <property type="match status" value="1"/>
</dbReference>
<dbReference type="PIRSF" id="PIRSF006256">
    <property type="entry name" value="CMPcnvr_hdrg_mat"/>
    <property type="match status" value="1"/>
</dbReference>
<comment type="caution">
    <text evidence="12">The sequence shown here is derived from an EMBL/GenBank/DDBJ whole genome shotgun (WGS) entry which is preliminary data.</text>
</comment>
<dbReference type="Gene3D" id="3.30.420.360">
    <property type="match status" value="1"/>
</dbReference>
<dbReference type="Gene3D" id="3.30.420.40">
    <property type="match status" value="1"/>
</dbReference>
<dbReference type="InterPro" id="IPR006070">
    <property type="entry name" value="Sua5-like_dom"/>
</dbReference>
<keyword evidence="9" id="KW-0378">Hydrolase</keyword>
<keyword evidence="5" id="KW-0863">Zinc-finger</keyword>